<evidence type="ECO:0000256" key="3">
    <source>
        <dbReference type="ARBA" id="ARBA00021563"/>
    </source>
</evidence>
<protein>
    <recommendedName>
        <fullName evidence="3">Type II secretion system protein N</fullName>
    </recommendedName>
    <alternativeName>
        <fullName evidence="10">General secretion pathway protein N</fullName>
    </alternativeName>
</protein>
<dbReference type="InterPro" id="IPR022792">
    <property type="entry name" value="T2SS_protein-GspN"/>
</dbReference>
<evidence type="ECO:0000256" key="8">
    <source>
        <dbReference type="ARBA" id="ARBA00022927"/>
    </source>
</evidence>
<keyword evidence="4" id="KW-0813">Transport</keyword>
<accession>A0A6J4TRK9</accession>
<keyword evidence="6" id="KW-0997">Cell inner membrane</keyword>
<gene>
    <name evidence="11" type="ORF">AVDCRST_MAG23-804</name>
</gene>
<evidence type="ECO:0000256" key="7">
    <source>
        <dbReference type="ARBA" id="ARBA00022692"/>
    </source>
</evidence>
<keyword evidence="7" id="KW-0812">Transmembrane</keyword>
<comment type="subcellular location">
    <subcellularLocation>
        <location evidence="1">Cell inner membrane</location>
    </subcellularLocation>
</comment>
<evidence type="ECO:0000256" key="9">
    <source>
        <dbReference type="ARBA" id="ARBA00023136"/>
    </source>
</evidence>
<dbReference type="GO" id="GO:0015627">
    <property type="term" value="C:type II protein secretion system complex"/>
    <property type="evidence" value="ECO:0007669"/>
    <property type="project" value="InterPro"/>
</dbReference>
<dbReference type="AlphaFoldDB" id="A0A6J4TRK9"/>
<organism evidence="11">
    <name type="scientific">uncultured Sphingosinicella sp</name>
    <dbReference type="NCBI Taxonomy" id="478748"/>
    <lineage>
        <taxon>Bacteria</taxon>
        <taxon>Pseudomonadati</taxon>
        <taxon>Pseudomonadota</taxon>
        <taxon>Alphaproteobacteria</taxon>
        <taxon>Sphingomonadales</taxon>
        <taxon>Sphingosinicellaceae</taxon>
        <taxon>Sphingosinicella</taxon>
        <taxon>environmental samples</taxon>
    </lineage>
</organism>
<dbReference type="EMBL" id="CADCWD010000034">
    <property type="protein sequence ID" value="CAA9529655.1"/>
    <property type="molecule type" value="Genomic_DNA"/>
</dbReference>
<name>A0A6J4TRK9_9SPHN</name>
<keyword evidence="5" id="KW-1003">Cell membrane</keyword>
<evidence type="ECO:0000256" key="10">
    <source>
        <dbReference type="ARBA" id="ARBA00030772"/>
    </source>
</evidence>
<reference evidence="11" key="1">
    <citation type="submission" date="2020-02" db="EMBL/GenBank/DDBJ databases">
        <authorList>
            <person name="Meier V. D."/>
        </authorList>
    </citation>
    <scope>NUCLEOTIDE SEQUENCE</scope>
    <source>
        <strain evidence="11">AVDCRST_MAG23</strain>
    </source>
</reference>
<keyword evidence="9" id="KW-0472">Membrane</keyword>
<evidence type="ECO:0000256" key="4">
    <source>
        <dbReference type="ARBA" id="ARBA00022448"/>
    </source>
</evidence>
<dbReference type="GO" id="GO:0005886">
    <property type="term" value="C:plasma membrane"/>
    <property type="evidence" value="ECO:0007669"/>
    <property type="project" value="UniProtKB-SubCell"/>
</dbReference>
<evidence type="ECO:0000256" key="5">
    <source>
        <dbReference type="ARBA" id="ARBA00022475"/>
    </source>
</evidence>
<sequence length="238" mass="25338">MRIRLPLGRTVFFVCAFLFSLVALLPLRLALDWFALDERGFAAREAKGSIWLGSISEAQFGNVALGDLQAQLRTLPLLIGRARVDLERVDEANRFQGSATVSRHSFGIDDMTAQLDVGSALAPLPIGAVDMSDVTAHFADGLCTSAEGLVKANVAGDVAGVSLPGGLSGNARCDRGALLLPLVSQSGMEGLNLRLFEDGRYEVELAVRPVDDAMRDRLIASGFALSNNGYALRVSGTF</sequence>
<dbReference type="GO" id="GO:0015628">
    <property type="term" value="P:protein secretion by the type II secretion system"/>
    <property type="evidence" value="ECO:0007669"/>
    <property type="project" value="InterPro"/>
</dbReference>
<evidence type="ECO:0000313" key="11">
    <source>
        <dbReference type="EMBL" id="CAA9529655.1"/>
    </source>
</evidence>
<comment type="similarity">
    <text evidence="2">Belongs to the GSP N family.</text>
</comment>
<proteinExistence type="inferred from homology"/>
<dbReference type="Pfam" id="PF01203">
    <property type="entry name" value="T2SSN"/>
    <property type="match status" value="1"/>
</dbReference>
<evidence type="ECO:0000256" key="6">
    <source>
        <dbReference type="ARBA" id="ARBA00022519"/>
    </source>
</evidence>
<evidence type="ECO:0000256" key="2">
    <source>
        <dbReference type="ARBA" id="ARBA00007208"/>
    </source>
</evidence>
<evidence type="ECO:0000256" key="1">
    <source>
        <dbReference type="ARBA" id="ARBA00004533"/>
    </source>
</evidence>
<keyword evidence="8" id="KW-0653">Protein transport</keyword>